<dbReference type="PANTHER" id="PTHR48100:SF1">
    <property type="entry name" value="HISTIDINE PHOSPHATASE FAMILY PROTEIN-RELATED"/>
    <property type="match status" value="1"/>
</dbReference>
<dbReference type="SMART" id="SM00855">
    <property type="entry name" value="PGAM"/>
    <property type="match status" value="1"/>
</dbReference>
<dbReference type="CDD" id="cd07067">
    <property type="entry name" value="HP_PGM_like"/>
    <property type="match status" value="1"/>
</dbReference>
<protein>
    <submittedName>
        <fullName evidence="1">Histidine phosphatase family protein</fullName>
        <ecNumber evidence="1">3.1.3.-</ecNumber>
    </submittedName>
</protein>
<evidence type="ECO:0000313" key="1">
    <source>
        <dbReference type="EMBL" id="MEX0430413.1"/>
    </source>
</evidence>
<sequence>MRLLLIRHAQTTANHEGRWQGHSDYPLSALGQRQARCLADGLLSAFEAEGVTPGVIYSSPLGRAQATSAALASAFSLPIKTLADLSEYHVGVFSARTWAELEAEHPEVARQFAAKRDWNAVPEAETLQSRERRASAVVERLLADHRAGETVLCVTHGGFLQYLLSAVLGTRRIWGVRPHNTAVFEFELTPEGHAETRASSEGLSTYRCRILRFNDTQHLAGLTDTTAGEAD</sequence>
<organism evidence="1 2">
    <name type="scientific">Spiribacter insolitus</name>
    <dbReference type="NCBI Taxonomy" id="3122417"/>
    <lineage>
        <taxon>Bacteria</taxon>
        <taxon>Pseudomonadati</taxon>
        <taxon>Pseudomonadota</taxon>
        <taxon>Gammaproteobacteria</taxon>
        <taxon>Chromatiales</taxon>
        <taxon>Ectothiorhodospiraceae</taxon>
        <taxon>Spiribacter</taxon>
    </lineage>
</organism>
<dbReference type="PANTHER" id="PTHR48100">
    <property type="entry name" value="BROAD-SPECIFICITY PHOSPHATASE YOR283W-RELATED"/>
    <property type="match status" value="1"/>
</dbReference>
<dbReference type="Gene3D" id="3.40.50.1240">
    <property type="entry name" value="Phosphoglycerate mutase-like"/>
    <property type="match status" value="1"/>
</dbReference>
<dbReference type="Pfam" id="PF00300">
    <property type="entry name" value="His_Phos_1"/>
    <property type="match status" value="1"/>
</dbReference>
<name>A0ABV3T861_9GAMM</name>
<reference evidence="1 2" key="1">
    <citation type="submission" date="2024-02" db="EMBL/GenBank/DDBJ databases">
        <title>New especies of Spiribacter isolated from saline water.</title>
        <authorList>
            <person name="Leon M.J."/>
            <person name="De La Haba R."/>
            <person name="Sanchez-Porro C."/>
            <person name="Ventosa A."/>
        </authorList>
    </citation>
    <scope>NUCLEOTIDE SEQUENCE [LARGE SCALE GENOMIC DNA]</scope>
    <source>
        <strain evidence="2">ag22IC4-189</strain>
    </source>
</reference>
<keyword evidence="1" id="KW-0378">Hydrolase</keyword>
<dbReference type="InterPro" id="IPR029033">
    <property type="entry name" value="His_PPase_superfam"/>
</dbReference>
<gene>
    <name evidence="1" type="ORF">V6X30_03220</name>
</gene>
<dbReference type="GO" id="GO:0016787">
    <property type="term" value="F:hydrolase activity"/>
    <property type="evidence" value="ECO:0007669"/>
    <property type="project" value="UniProtKB-KW"/>
</dbReference>
<dbReference type="InterPro" id="IPR013078">
    <property type="entry name" value="His_Pase_superF_clade-1"/>
</dbReference>
<accession>A0ABV3T861</accession>
<dbReference type="EMBL" id="JBAKFF010000001">
    <property type="protein sequence ID" value="MEX0430413.1"/>
    <property type="molecule type" value="Genomic_DNA"/>
</dbReference>
<keyword evidence="2" id="KW-1185">Reference proteome</keyword>
<dbReference type="InterPro" id="IPR050275">
    <property type="entry name" value="PGM_Phosphatase"/>
</dbReference>
<comment type="caution">
    <text evidence="1">The sequence shown here is derived from an EMBL/GenBank/DDBJ whole genome shotgun (WGS) entry which is preliminary data.</text>
</comment>
<dbReference type="SUPFAM" id="SSF53254">
    <property type="entry name" value="Phosphoglycerate mutase-like"/>
    <property type="match status" value="1"/>
</dbReference>
<dbReference type="EC" id="3.1.3.-" evidence="1"/>
<dbReference type="RefSeq" id="WP_367983205.1">
    <property type="nucleotide sequence ID" value="NZ_JBAKFF010000001.1"/>
</dbReference>
<proteinExistence type="predicted"/>
<dbReference type="Proteomes" id="UP001556637">
    <property type="component" value="Unassembled WGS sequence"/>
</dbReference>
<evidence type="ECO:0000313" key="2">
    <source>
        <dbReference type="Proteomes" id="UP001556637"/>
    </source>
</evidence>